<dbReference type="PANTHER" id="PTHR24276:SF97">
    <property type="entry name" value="GH13245P2-RELATED"/>
    <property type="match status" value="1"/>
</dbReference>
<dbReference type="PROSITE" id="PS50240">
    <property type="entry name" value="TRYPSIN_DOM"/>
    <property type="match status" value="1"/>
</dbReference>
<proteinExistence type="inferred from homology"/>
<evidence type="ECO:0000256" key="6">
    <source>
        <dbReference type="ARBA" id="ARBA00022801"/>
    </source>
</evidence>
<dbReference type="SMART" id="SM00020">
    <property type="entry name" value="Tryp_SPc"/>
    <property type="match status" value="1"/>
</dbReference>
<keyword evidence="17" id="KW-1185">Reference proteome</keyword>
<evidence type="ECO:0000256" key="8">
    <source>
        <dbReference type="ARBA" id="ARBA00023145"/>
    </source>
</evidence>
<evidence type="ECO:0000256" key="2">
    <source>
        <dbReference type="ARBA" id="ARBA00022525"/>
    </source>
</evidence>
<dbReference type="GO" id="GO:0006508">
    <property type="term" value="P:proteolysis"/>
    <property type="evidence" value="ECO:0007669"/>
    <property type="project" value="UniProtKB-KW"/>
</dbReference>
<dbReference type="PRINTS" id="PR00722">
    <property type="entry name" value="CHYMOTRYPSIN"/>
</dbReference>
<dbReference type="AlphaFoldDB" id="A0A182QQG4"/>
<dbReference type="GO" id="GO:0005576">
    <property type="term" value="C:extracellular region"/>
    <property type="evidence" value="ECO:0007669"/>
    <property type="project" value="UniProtKB-SubCell"/>
</dbReference>
<protein>
    <recommendedName>
        <fullName evidence="12">trypsin</fullName>
        <ecNumber evidence="12">3.4.21.4</ecNumber>
    </recommendedName>
</protein>
<dbReference type="GO" id="GO:0007586">
    <property type="term" value="P:digestion"/>
    <property type="evidence" value="ECO:0007669"/>
    <property type="project" value="UniProtKB-KW"/>
</dbReference>
<dbReference type="FunFam" id="2.40.10.10:FF:000077">
    <property type="entry name" value="Predicted protein"/>
    <property type="match status" value="1"/>
</dbReference>
<evidence type="ECO:0000256" key="1">
    <source>
        <dbReference type="ARBA" id="ARBA00004613"/>
    </source>
</evidence>
<accession>A0A182QQG4</accession>
<evidence type="ECO:0000313" key="16">
    <source>
        <dbReference type="EnsemblMetazoa" id="AFAF014824-PA"/>
    </source>
</evidence>
<evidence type="ECO:0000256" key="7">
    <source>
        <dbReference type="ARBA" id="ARBA00022825"/>
    </source>
</evidence>
<dbReference type="CDD" id="cd00190">
    <property type="entry name" value="Tryp_SPc"/>
    <property type="match status" value="1"/>
</dbReference>
<keyword evidence="3 13" id="KW-0645">Protease</keyword>
<reference evidence="17" key="1">
    <citation type="submission" date="2014-01" db="EMBL/GenBank/DDBJ databases">
        <title>The Genome Sequence of Anopheles farauti FAR1 (V2).</title>
        <authorList>
            <consortium name="The Broad Institute Genomics Platform"/>
            <person name="Neafsey D.E."/>
            <person name="Besansky N."/>
            <person name="Howell P."/>
            <person name="Walton C."/>
            <person name="Young S.K."/>
            <person name="Zeng Q."/>
            <person name="Gargeya S."/>
            <person name="Fitzgerald M."/>
            <person name="Haas B."/>
            <person name="Abouelleil A."/>
            <person name="Allen A.W."/>
            <person name="Alvarado L."/>
            <person name="Arachchi H.M."/>
            <person name="Berlin A.M."/>
            <person name="Chapman S.B."/>
            <person name="Gainer-Dewar J."/>
            <person name="Goldberg J."/>
            <person name="Griggs A."/>
            <person name="Gujja S."/>
            <person name="Hansen M."/>
            <person name="Howarth C."/>
            <person name="Imamovic A."/>
            <person name="Ireland A."/>
            <person name="Larimer J."/>
            <person name="McCowan C."/>
            <person name="Murphy C."/>
            <person name="Pearson M."/>
            <person name="Poon T.W."/>
            <person name="Priest M."/>
            <person name="Roberts A."/>
            <person name="Saif S."/>
            <person name="Shea T."/>
            <person name="Sisk P."/>
            <person name="Sykes S."/>
            <person name="Wortman J."/>
            <person name="Nusbaum C."/>
            <person name="Birren B."/>
        </authorList>
    </citation>
    <scope>NUCLEOTIDE SEQUENCE [LARGE SCALE GENOMIC DNA]</scope>
    <source>
        <strain evidence="17">FAR1</strain>
    </source>
</reference>
<name>A0A182QQG4_9DIPT</name>
<dbReference type="InterPro" id="IPR001254">
    <property type="entry name" value="Trypsin_dom"/>
</dbReference>
<keyword evidence="5" id="KW-0222">Digestion</keyword>
<keyword evidence="6 13" id="KW-0378">Hydrolase</keyword>
<evidence type="ECO:0000256" key="9">
    <source>
        <dbReference type="ARBA" id="ARBA00023157"/>
    </source>
</evidence>
<evidence type="ECO:0000313" key="17">
    <source>
        <dbReference type="Proteomes" id="UP000075886"/>
    </source>
</evidence>
<dbReference type="EMBL" id="AXCN02001907">
    <property type="status" value="NOT_ANNOTATED_CDS"/>
    <property type="molecule type" value="Genomic_DNA"/>
</dbReference>
<dbReference type="Gene3D" id="2.40.10.10">
    <property type="entry name" value="Trypsin-like serine proteases"/>
    <property type="match status" value="2"/>
</dbReference>
<dbReference type="InterPro" id="IPR001314">
    <property type="entry name" value="Peptidase_S1A"/>
</dbReference>
<dbReference type="Pfam" id="PF00089">
    <property type="entry name" value="Trypsin"/>
    <property type="match status" value="1"/>
</dbReference>
<feature type="chain" id="PRO_5008133250" description="trypsin" evidence="14">
    <location>
        <begin position="20"/>
        <end position="271"/>
    </location>
</feature>
<keyword evidence="8" id="KW-0865">Zymogen</keyword>
<dbReference type="PANTHER" id="PTHR24276">
    <property type="entry name" value="POLYSERASE-RELATED"/>
    <property type="match status" value="1"/>
</dbReference>
<dbReference type="VEuPathDB" id="VectorBase:AFAF014824"/>
<evidence type="ECO:0000256" key="5">
    <source>
        <dbReference type="ARBA" id="ARBA00022757"/>
    </source>
</evidence>
<evidence type="ECO:0000256" key="3">
    <source>
        <dbReference type="ARBA" id="ARBA00022670"/>
    </source>
</evidence>
<evidence type="ECO:0000256" key="10">
    <source>
        <dbReference type="ARBA" id="ARBA00024195"/>
    </source>
</evidence>
<dbReference type="PROSITE" id="PS00134">
    <property type="entry name" value="TRYPSIN_HIS"/>
    <property type="match status" value="1"/>
</dbReference>
<comment type="similarity">
    <text evidence="10">Belongs to the peptidase S1 family. CLIP subfamily.</text>
</comment>
<evidence type="ECO:0000256" key="12">
    <source>
        <dbReference type="ARBA" id="ARBA00038868"/>
    </source>
</evidence>
<evidence type="ECO:0000256" key="13">
    <source>
        <dbReference type="RuleBase" id="RU363034"/>
    </source>
</evidence>
<dbReference type="SUPFAM" id="SSF50494">
    <property type="entry name" value="Trypsin-like serine proteases"/>
    <property type="match status" value="1"/>
</dbReference>
<keyword evidence="4 14" id="KW-0732">Signal</keyword>
<dbReference type="EnsemblMetazoa" id="AFAF014824-RA">
    <property type="protein sequence ID" value="AFAF014824-PA"/>
    <property type="gene ID" value="AFAF014824"/>
</dbReference>
<keyword evidence="9" id="KW-1015">Disulfide bond</keyword>
<comment type="subcellular location">
    <subcellularLocation>
        <location evidence="1">Secreted</location>
    </subcellularLocation>
</comment>
<keyword evidence="7 13" id="KW-0720">Serine protease</keyword>
<evidence type="ECO:0000256" key="14">
    <source>
        <dbReference type="SAM" id="SignalP"/>
    </source>
</evidence>
<dbReference type="InterPro" id="IPR009003">
    <property type="entry name" value="Peptidase_S1_PA"/>
</dbReference>
<feature type="domain" description="Peptidase S1" evidence="15">
    <location>
        <begin position="41"/>
        <end position="271"/>
    </location>
</feature>
<dbReference type="Proteomes" id="UP000075886">
    <property type="component" value="Unassembled WGS sequence"/>
</dbReference>
<keyword evidence="2" id="KW-0964">Secreted</keyword>
<dbReference type="EC" id="3.4.21.4" evidence="12"/>
<sequence length="271" mass="28792">MYIPALLSTVLLGGVMCFAAPNTRVVHSQSNNQPREPGGRIVGGHEIDIADVPYQVSVQTYGVHTCGGSIIGQQWILTAAHCTSGSSERANMSVRVGSNYHNHGGTVVSVVQSIRHPLYDGFTIDYDFSLLRLAHYLAFTTTVRPAQLPAQNEFHPDGNLCVVSGWGDTLNAAEAADGRLRAADVPLVNDAICQTAYTSVGVITARMICAGYQTGGRDACQGDSGGPLFYDNKLIGVVSWGKGCAEANYPGVYGRVGSVSHPSVRYTTVPF</sequence>
<dbReference type="PROSITE" id="PS00135">
    <property type="entry name" value="TRYPSIN_SER"/>
    <property type="match status" value="1"/>
</dbReference>
<dbReference type="InterPro" id="IPR050430">
    <property type="entry name" value="Peptidase_S1"/>
</dbReference>
<dbReference type="STRING" id="69004.A0A182QQG4"/>
<dbReference type="InterPro" id="IPR043504">
    <property type="entry name" value="Peptidase_S1_PA_chymotrypsin"/>
</dbReference>
<reference evidence="16" key="2">
    <citation type="submission" date="2020-05" db="UniProtKB">
        <authorList>
            <consortium name="EnsemblMetazoa"/>
        </authorList>
    </citation>
    <scope>IDENTIFICATION</scope>
    <source>
        <strain evidence="16">FAR1</strain>
    </source>
</reference>
<dbReference type="InterPro" id="IPR018114">
    <property type="entry name" value="TRYPSIN_HIS"/>
</dbReference>
<dbReference type="GO" id="GO:0004252">
    <property type="term" value="F:serine-type endopeptidase activity"/>
    <property type="evidence" value="ECO:0007669"/>
    <property type="project" value="UniProtKB-EC"/>
</dbReference>
<feature type="signal peptide" evidence="14">
    <location>
        <begin position="1"/>
        <end position="19"/>
    </location>
</feature>
<dbReference type="InterPro" id="IPR033116">
    <property type="entry name" value="TRYPSIN_SER"/>
</dbReference>
<evidence type="ECO:0000256" key="4">
    <source>
        <dbReference type="ARBA" id="ARBA00022729"/>
    </source>
</evidence>
<organism evidence="16 17">
    <name type="scientific">Anopheles farauti</name>
    <dbReference type="NCBI Taxonomy" id="69004"/>
    <lineage>
        <taxon>Eukaryota</taxon>
        <taxon>Metazoa</taxon>
        <taxon>Ecdysozoa</taxon>
        <taxon>Arthropoda</taxon>
        <taxon>Hexapoda</taxon>
        <taxon>Insecta</taxon>
        <taxon>Pterygota</taxon>
        <taxon>Neoptera</taxon>
        <taxon>Endopterygota</taxon>
        <taxon>Diptera</taxon>
        <taxon>Nematocera</taxon>
        <taxon>Culicoidea</taxon>
        <taxon>Culicidae</taxon>
        <taxon>Anophelinae</taxon>
        <taxon>Anopheles</taxon>
    </lineage>
</organism>
<comment type="catalytic activity">
    <reaction evidence="11">
        <text>Preferential cleavage: Arg-|-Xaa, Lys-|-Xaa.</text>
        <dbReference type="EC" id="3.4.21.4"/>
    </reaction>
</comment>
<evidence type="ECO:0000259" key="15">
    <source>
        <dbReference type="PROSITE" id="PS50240"/>
    </source>
</evidence>
<evidence type="ECO:0000256" key="11">
    <source>
        <dbReference type="ARBA" id="ARBA00036320"/>
    </source>
</evidence>